<evidence type="ECO:0000256" key="1">
    <source>
        <dbReference type="ARBA" id="ARBA00010397"/>
    </source>
</evidence>
<organism evidence="8">
    <name type="scientific">Schistocephalus solidus</name>
    <name type="common">Tapeworm</name>
    <dbReference type="NCBI Taxonomy" id="70667"/>
    <lineage>
        <taxon>Eukaryota</taxon>
        <taxon>Metazoa</taxon>
        <taxon>Spiralia</taxon>
        <taxon>Lophotrochozoa</taxon>
        <taxon>Platyhelminthes</taxon>
        <taxon>Cestoda</taxon>
        <taxon>Eucestoda</taxon>
        <taxon>Diphyllobothriidea</taxon>
        <taxon>Diphyllobothriidae</taxon>
        <taxon>Schistocephalus</taxon>
    </lineage>
</organism>
<evidence type="ECO:0000256" key="6">
    <source>
        <dbReference type="SAM" id="MobiDB-lite"/>
    </source>
</evidence>
<dbReference type="GO" id="GO:0003743">
    <property type="term" value="F:translation initiation factor activity"/>
    <property type="evidence" value="ECO:0007669"/>
    <property type="project" value="UniProtKB-KW"/>
</dbReference>
<feature type="region of interest" description="Disordered" evidence="6">
    <location>
        <begin position="1"/>
        <end position="102"/>
    </location>
</feature>
<dbReference type="SUPFAM" id="SSF100966">
    <property type="entry name" value="Translation initiation factor 2 beta, aIF2beta, N-terminal domain"/>
    <property type="match status" value="1"/>
</dbReference>
<dbReference type="GO" id="GO:0031369">
    <property type="term" value="F:translation initiation factor binding"/>
    <property type="evidence" value="ECO:0007669"/>
    <property type="project" value="TreeGrafter"/>
</dbReference>
<dbReference type="Pfam" id="PF01873">
    <property type="entry name" value="eIF-5_eIF-2B"/>
    <property type="match status" value="1"/>
</dbReference>
<protein>
    <recommendedName>
        <fullName evidence="4">Eukaryotic translation initiation factor 2 subunit 2</fullName>
    </recommendedName>
    <alternativeName>
        <fullName evidence="5">Eukaryotic translation initiation factor 2 subunit beta</fullName>
    </alternativeName>
</protein>
<dbReference type="InterPro" id="IPR045196">
    <property type="entry name" value="IF2/IF5"/>
</dbReference>
<dbReference type="SUPFAM" id="SSF75689">
    <property type="entry name" value="Zinc-binding domain of translation initiation factor 2 beta"/>
    <property type="match status" value="1"/>
</dbReference>
<feature type="compositionally biased region" description="Low complexity" evidence="6">
    <location>
        <begin position="23"/>
        <end position="44"/>
    </location>
</feature>
<dbReference type="InterPro" id="IPR016189">
    <property type="entry name" value="Transl_init_fac_IF2/IF5_N"/>
</dbReference>
<keyword evidence="2 8" id="KW-0396">Initiation factor</keyword>
<keyword evidence="3" id="KW-0648">Protein biosynthesis</keyword>
<evidence type="ECO:0000259" key="7">
    <source>
        <dbReference type="SMART" id="SM00653"/>
    </source>
</evidence>
<dbReference type="SMART" id="SM00653">
    <property type="entry name" value="eIF2B_5"/>
    <property type="match status" value="1"/>
</dbReference>
<dbReference type="PANTHER" id="PTHR23001">
    <property type="entry name" value="EUKARYOTIC TRANSLATION INITIATION FACTOR"/>
    <property type="match status" value="1"/>
</dbReference>
<evidence type="ECO:0000256" key="3">
    <source>
        <dbReference type="ARBA" id="ARBA00022917"/>
    </source>
</evidence>
<dbReference type="FunFam" id="3.30.30.170:FF:000001">
    <property type="entry name" value="Eukaryotic translation initiation factor 2 subunit"/>
    <property type="match status" value="1"/>
</dbReference>
<dbReference type="GO" id="GO:0003729">
    <property type="term" value="F:mRNA binding"/>
    <property type="evidence" value="ECO:0007669"/>
    <property type="project" value="TreeGrafter"/>
</dbReference>
<evidence type="ECO:0000256" key="2">
    <source>
        <dbReference type="ARBA" id="ARBA00022540"/>
    </source>
</evidence>
<evidence type="ECO:0000256" key="5">
    <source>
        <dbReference type="ARBA" id="ARBA00042452"/>
    </source>
</evidence>
<proteinExistence type="inferred from homology"/>
<dbReference type="EMBL" id="GEEE01003097">
    <property type="protein sequence ID" value="JAP60128.1"/>
    <property type="molecule type" value="Transcribed_RNA"/>
</dbReference>
<sequence length="336" mass="36209">MSDVNTENLLDFSSKKKKKKGKVVVSEASAPEPSDAPAATAAPVSEEKTVEQTSVDLPDFAKKKKKKAVTIEDGGDQKSAAAASQPPDRLETLAQPESSAPAVAVPAVNELADKLDDELGFSQKKKKKPKAFVEEEPKAAPVTVATTTDGAPPVGAVPAATDGSAGAQLPTNEMPTYTYEMLLNRVFAQLRDKNPELMSDQKRRLVMVPPCMARVGSKKTQFTNFNTICRSLSRDPAHLSAYLFAELGTTGSLDANGALLIRGKYQSKHMEPVLRNYCRTYVLCSTCQSPETNLCKESRLLFLQCQRCGSRVTVKNVTSGFQAVVGKRSAVRAKAQ</sequence>
<gene>
    <name evidence="8" type="primary">IF2B</name>
    <name evidence="8" type="ORF">TR96063</name>
</gene>
<dbReference type="GO" id="GO:0001731">
    <property type="term" value="P:formation of translation preinitiation complex"/>
    <property type="evidence" value="ECO:0007669"/>
    <property type="project" value="TreeGrafter"/>
</dbReference>
<dbReference type="GO" id="GO:0005850">
    <property type="term" value="C:eukaryotic translation initiation factor 2 complex"/>
    <property type="evidence" value="ECO:0007669"/>
    <property type="project" value="TreeGrafter"/>
</dbReference>
<evidence type="ECO:0000256" key="4">
    <source>
        <dbReference type="ARBA" id="ARBA00040874"/>
    </source>
</evidence>
<feature type="domain" description="Translation initiation factor IF2/IF5" evidence="7">
    <location>
        <begin position="202"/>
        <end position="311"/>
    </location>
</feature>
<dbReference type="AlphaFoldDB" id="A0A0V0J373"/>
<comment type="similarity">
    <text evidence="1">Belongs to the eIF-2-beta/eIF-5 family.</text>
</comment>
<accession>A0A0V0J373</accession>
<dbReference type="Gene3D" id="3.30.30.170">
    <property type="match status" value="1"/>
</dbReference>
<dbReference type="PANTHER" id="PTHR23001:SF3">
    <property type="entry name" value="EUKARYOTIC TRANSLATION INITIATION FACTOR 2 SUBUNIT 2"/>
    <property type="match status" value="1"/>
</dbReference>
<dbReference type="InterPro" id="IPR002735">
    <property type="entry name" value="Transl_init_fac_IF2/IF5_dom"/>
</dbReference>
<evidence type="ECO:0000313" key="8">
    <source>
        <dbReference type="EMBL" id="JAP60128.1"/>
    </source>
</evidence>
<reference evidence="8" key="1">
    <citation type="submission" date="2016-01" db="EMBL/GenBank/DDBJ databases">
        <title>Reference transcriptome for the parasite Schistocephalus solidus: insights into the molecular evolution of parasitism.</title>
        <authorList>
            <person name="Hebert F.O."/>
            <person name="Grambauer S."/>
            <person name="Barber I."/>
            <person name="Landry C.R."/>
            <person name="Aubin-Horth N."/>
        </authorList>
    </citation>
    <scope>NUCLEOTIDE SEQUENCE</scope>
</reference>
<name>A0A0V0J373_SCHSO</name>
<dbReference type="InterPro" id="IPR016190">
    <property type="entry name" value="Transl_init_fac_IF2/IF5_Zn-bd"/>
</dbReference>